<dbReference type="SUPFAM" id="SSF50978">
    <property type="entry name" value="WD40 repeat-like"/>
    <property type="match status" value="1"/>
</dbReference>
<feature type="domain" description="Bardet-Biedl syndrome 1 N-terminal" evidence="2">
    <location>
        <begin position="43"/>
        <end position="293"/>
    </location>
</feature>
<dbReference type="GO" id="GO:0061512">
    <property type="term" value="P:protein localization to cilium"/>
    <property type="evidence" value="ECO:0007669"/>
    <property type="project" value="TreeGrafter"/>
</dbReference>
<dbReference type="GO" id="GO:1905515">
    <property type="term" value="P:non-motile cilium assembly"/>
    <property type="evidence" value="ECO:0007669"/>
    <property type="project" value="InterPro"/>
</dbReference>
<evidence type="ECO:0000256" key="1">
    <source>
        <dbReference type="SAM" id="MobiDB-lite"/>
    </source>
</evidence>
<accession>A0A7S1IQI7</accession>
<dbReference type="Pfam" id="PF23304">
    <property type="entry name" value="GAE_BBS1"/>
    <property type="match status" value="1"/>
</dbReference>
<gene>
    <name evidence="4" type="ORF">EGYM00392_LOCUS30922</name>
</gene>
<dbReference type="GO" id="GO:0005930">
    <property type="term" value="C:axoneme"/>
    <property type="evidence" value="ECO:0007669"/>
    <property type="project" value="TreeGrafter"/>
</dbReference>
<evidence type="ECO:0000259" key="3">
    <source>
        <dbReference type="Pfam" id="PF23304"/>
    </source>
</evidence>
<protein>
    <recommendedName>
        <fullName evidence="5">Bardet-Biedl syndrome 1 N-terminal domain-containing protein</fullName>
    </recommendedName>
</protein>
<dbReference type="InterPro" id="IPR028784">
    <property type="entry name" value="BBS1"/>
</dbReference>
<dbReference type="GO" id="GO:0005815">
    <property type="term" value="C:microtubule organizing center"/>
    <property type="evidence" value="ECO:0007669"/>
    <property type="project" value="TreeGrafter"/>
</dbReference>
<dbReference type="InterPro" id="IPR032728">
    <property type="entry name" value="BBS1_N"/>
</dbReference>
<evidence type="ECO:0000259" key="2">
    <source>
        <dbReference type="Pfam" id="PF14779"/>
    </source>
</evidence>
<sequence length="610" mass="67319">MMKEEEGLAQEGEETNPTTTNQTEGDEKENKDKKEEEKGSGLWLDAWKDPLAGVRAFSNCLELADIAGDGSHKLLVADASRTLKVFSGTELVAENPLLDVPSAICCFYMSYNDAVHRPAVAISSGPYIYIYMNLRPYYKFTLPPVEVNQVEADIWANLRNQKITIAQAVEDLENAKENGVSLTSRSLDLLALEDDGDKQMSYVAEHKNSPLVQQTVIVTMAVLKKDKEEHGAIGCLVIGTENCRILILDPTGSSIMKKVSLPSIPAFIVATGLYDVDYRIVVACRNGNIYTVRDGELTGVVIELESQPCGLCRVDKSIMVGTMANVMHSYHVKGKKQYSVYMPCGITNMTALSMETMRTTKATIVALANGEIRVYNAKSLIHTLQTNDIITGLKFGKYAREDNTLVIAYRSGTIHIKMLPRLASLEATKGQNAGPPPEQNIPIRVPKKTRLYIEQTQREKEFGTEMHRVFQRDLCKLRLATARAYVKVLTDGQGPLSYTSGSSLRLTAHVQGLGPLFKIKLNIQNTGTKSLTAIPIVFTFNQSIYRMPNPTLLLPLLVPSLVYNYEVDVECIDEAAGADVIRVYVCNPNSAIPIITALVNMPLADFLLSQ</sequence>
<dbReference type="AlphaFoldDB" id="A0A7S1IQI7"/>
<evidence type="ECO:0008006" key="5">
    <source>
        <dbReference type="Google" id="ProtNLM"/>
    </source>
</evidence>
<dbReference type="Pfam" id="PF14779">
    <property type="entry name" value="BBS1"/>
    <property type="match status" value="1"/>
</dbReference>
<feature type="region of interest" description="Disordered" evidence="1">
    <location>
        <begin position="1"/>
        <end position="39"/>
    </location>
</feature>
<dbReference type="GO" id="GO:0005119">
    <property type="term" value="F:smoothened binding"/>
    <property type="evidence" value="ECO:0007669"/>
    <property type="project" value="TreeGrafter"/>
</dbReference>
<dbReference type="InterPro" id="IPR056419">
    <property type="entry name" value="GAE_BBS1"/>
</dbReference>
<proteinExistence type="predicted"/>
<feature type="compositionally biased region" description="Basic and acidic residues" evidence="1">
    <location>
        <begin position="28"/>
        <end position="39"/>
    </location>
</feature>
<feature type="domain" description="Bardet-Biedl syndrome 1 protein GAE" evidence="3">
    <location>
        <begin position="504"/>
        <end position="604"/>
    </location>
</feature>
<dbReference type="EMBL" id="HBGA01082916">
    <property type="protein sequence ID" value="CAD9019808.1"/>
    <property type="molecule type" value="Transcribed_RNA"/>
</dbReference>
<dbReference type="PANTHER" id="PTHR20870:SF0">
    <property type="entry name" value="BARDET-BIEDL SYNDROME 1 PROTEIN"/>
    <property type="match status" value="1"/>
</dbReference>
<name>A0A7S1IQI7_9EUGL</name>
<reference evidence="4" key="1">
    <citation type="submission" date="2021-01" db="EMBL/GenBank/DDBJ databases">
        <authorList>
            <person name="Corre E."/>
            <person name="Pelletier E."/>
            <person name="Niang G."/>
            <person name="Scheremetjew M."/>
            <person name="Finn R."/>
            <person name="Kale V."/>
            <person name="Holt S."/>
            <person name="Cochrane G."/>
            <person name="Meng A."/>
            <person name="Brown T."/>
            <person name="Cohen L."/>
        </authorList>
    </citation>
    <scope>NUCLEOTIDE SEQUENCE</scope>
    <source>
        <strain evidence="4">NIES-381</strain>
    </source>
</reference>
<dbReference type="GO" id="GO:0005113">
    <property type="term" value="F:patched binding"/>
    <property type="evidence" value="ECO:0007669"/>
    <property type="project" value="TreeGrafter"/>
</dbReference>
<organism evidence="4">
    <name type="scientific">Eutreptiella gymnastica</name>
    <dbReference type="NCBI Taxonomy" id="73025"/>
    <lineage>
        <taxon>Eukaryota</taxon>
        <taxon>Discoba</taxon>
        <taxon>Euglenozoa</taxon>
        <taxon>Euglenida</taxon>
        <taxon>Spirocuta</taxon>
        <taxon>Euglenophyceae</taxon>
        <taxon>Eutreptiales</taxon>
        <taxon>Eutreptiaceae</taxon>
        <taxon>Eutreptiella</taxon>
    </lineage>
</organism>
<dbReference type="PANTHER" id="PTHR20870">
    <property type="entry name" value="BARDET-BIEDL SYNDROME 1 PROTEIN"/>
    <property type="match status" value="1"/>
</dbReference>
<dbReference type="GO" id="GO:0034464">
    <property type="term" value="C:BBSome"/>
    <property type="evidence" value="ECO:0007669"/>
    <property type="project" value="InterPro"/>
</dbReference>
<evidence type="ECO:0000313" key="4">
    <source>
        <dbReference type="EMBL" id="CAD9019808.1"/>
    </source>
</evidence>
<dbReference type="InterPro" id="IPR036322">
    <property type="entry name" value="WD40_repeat_dom_sf"/>
</dbReference>